<dbReference type="InterPro" id="IPR003597">
    <property type="entry name" value="Ig_C1-set"/>
</dbReference>
<dbReference type="InterPro" id="IPR036179">
    <property type="entry name" value="Ig-like_dom_sf"/>
</dbReference>
<evidence type="ECO:0000256" key="1">
    <source>
        <dbReference type="ARBA" id="ARBA00023157"/>
    </source>
</evidence>
<dbReference type="PROSITE" id="PS50835">
    <property type="entry name" value="IG_LIKE"/>
    <property type="match status" value="3"/>
</dbReference>
<name>A0A3B3RBB0_9TELE</name>
<evidence type="ECO:0000259" key="3">
    <source>
        <dbReference type="PROSITE" id="PS50835"/>
    </source>
</evidence>
<dbReference type="CDD" id="cd00098">
    <property type="entry name" value="IgC1"/>
    <property type="match status" value="3"/>
</dbReference>
<dbReference type="SMART" id="SM00407">
    <property type="entry name" value="IGc1"/>
    <property type="match status" value="3"/>
</dbReference>
<evidence type="ECO:0000313" key="5">
    <source>
        <dbReference type="Proteomes" id="UP000261540"/>
    </source>
</evidence>
<keyword evidence="5" id="KW-1185">Reference proteome</keyword>
<dbReference type="GeneTree" id="ENSGT01060000248704"/>
<dbReference type="Gene3D" id="2.60.40.10">
    <property type="entry name" value="Immunoglobulins"/>
    <property type="match status" value="3"/>
</dbReference>
<reference evidence="4" key="1">
    <citation type="submission" date="2025-08" db="UniProtKB">
        <authorList>
            <consortium name="Ensembl"/>
        </authorList>
    </citation>
    <scope>IDENTIFICATION</scope>
</reference>
<dbReference type="AlphaFoldDB" id="A0A3B3RBB0"/>
<keyword evidence="1" id="KW-1015">Disulfide bond</keyword>
<dbReference type="InterPro" id="IPR007110">
    <property type="entry name" value="Ig-like_dom"/>
</dbReference>
<evidence type="ECO:0000256" key="2">
    <source>
        <dbReference type="ARBA" id="ARBA00023319"/>
    </source>
</evidence>
<dbReference type="Proteomes" id="UP000261540">
    <property type="component" value="Unplaced"/>
</dbReference>
<dbReference type="Pfam" id="PF07654">
    <property type="entry name" value="C1-set"/>
    <property type="match status" value="3"/>
</dbReference>
<feature type="domain" description="Ig-like" evidence="3">
    <location>
        <begin position="126"/>
        <end position="216"/>
    </location>
</feature>
<dbReference type="Ensembl" id="ENSPKIT00000039388.1">
    <property type="protein sequence ID" value="ENSPKIP00000014931.1"/>
    <property type="gene ID" value="ENSPKIG00000001807.1"/>
</dbReference>
<sequence>SGTMRPTVSIQTPSPEDLDGKSEFFLLCLVTGFYPEEIYIMWQVDGGQYEESVTGEPFWTGDKYSVTSLFKVSKVDWDKGTKYNCNARHASQKGTQIRSHPVSKLTGNSLEFLSSRSSLDVTLKPPRIKEMFIENKAVLECIITGEDEAIKEAVVTWMLDSVQVTDKITQTGPEQAGHLFRKSSILTLAVKDWEGGKTVKCSVLQKGGPTITKTLSFGQKGTTKPTVSIQTPSPEDLDGKSEFFLVCLVTGFYPEEIYIMWQVDGGKYEEGITGEPLKTGDKYSVTSLFKVSKLDWDKGNRYSCNARHASQEGNLTPSHFPLKCQGGSHWHSWAR</sequence>
<dbReference type="InterPro" id="IPR003006">
    <property type="entry name" value="Ig/MHC_CS"/>
</dbReference>
<feature type="domain" description="Ig-like" evidence="3">
    <location>
        <begin position="225"/>
        <end position="316"/>
    </location>
</feature>
<evidence type="ECO:0000313" key="4">
    <source>
        <dbReference type="Ensembl" id="ENSPKIP00000014931.1"/>
    </source>
</evidence>
<dbReference type="PROSITE" id="PS00290">
    <property type="entry name" value="IG_MHC"/>
    <property type="match status" value="1"/>
</dbReference>
<proteinExistence type="predicted"/>
<feature type="domain" description="Ig-like" evidence="3">
    <location>
        <begin position="6"/>
        <end position="103"/>
    </location>
</feature>
<dbReference type="PANTHER" id="PTHR23411">
    <property type="entry name" value="TAPASIN"/>
    <property type="match status" value="1"/>
</dbReference>
<dbReference type="FunFam" id="2.60.40.10:FF:000283">
    <property type="entry name" value="Immunoglobulin kappa constant"/>
    <property type="match status" value="1"/>
</dbReference>
<dbReference type="InterPro" id="IPR013783">
    <property type="entry name" value="Ig-like_fold"/>
</dbReference>
<accession>A0A3B3RBB0</accession>
<dbReference type="SUPFAM" id="SSF48726">
    <property type="entry name" value="Immunoglobulin"/>
    <property type="match status" value="3"/>
</dbReference>
<keyword evidence="2" id="KW-0393">Immunoglobulin domain</keyword>
<organism evidence="4 5">
    <name type="scientific">Paramormyrops kingsleyae</name>
    <dbReference type="NCBI Taxonomy" id="1676925"/>
    <lineage>
        <taxon>Eukaryota</taxon>
        <taxon>Metazoa</taxon>
        <taxon>Chordata</taxon>
        <taxon>Craniata</taxon>
        <taxon>Vertebrata</taxon>
        <taxon>Euteleostomi</taxon>
        <taxon>Actinopterygii</taxon>
        <taxon>Neopterygii</taxon>
        <taxon>Teleostei</taxon>
        <taxon>Osteoglossocephala</taxon>
        <taxon>Osteoglossomorpha</taxon>
        <taxon>Osteoglossiformes</taxon>
        <taxon>Mormyridae</taxon>
        <taxon>Paramormyrops</taxon>
    </lineage>
</organism>
<reference evidence="4" key="2">
    <citation type="submission" date="2025-09" db="UniProtKB">
        <authorList>
            <consortium name="Ensembl"/>
        </authorList>
    </citation>
    <scope>IDENTIFICATION</scope>
</reference>
<dbReference type="InterPro" id="IPR050380">
    <property type="entry name" value="Immune_Resp_Modulators"/>
</dbReference>
<protein>
    <recommendedName>
        <fullName evidence="3">Ig-like domain-containing protein</fullName>
    </recommendedName>
</protein>
<dbReference type="FunFam" id="2.60.40.10:FF:000463">
    <property type="entry name" value="Immunoglobulin heavy constant gamma 1"/>
    <property type="match status" value="1"/>
</dbReference>